<sequence length="116" mass="13311">MLVDCVGLGDWRRSLENVVVRVNDFSCTVKSWDGEYTVAFQHLKSYNYLPAEWEQIQLISDRISRLRENENLEDAPSAVLKHLGELKRPYLTAVEEKLLGLIEKEYGVNVVADSNI</sequence>
<name>A0A5P8WCC6_9NOSO</name>
<organism evidence="1 2">
    <name type="scientific">Nostoc sphaeroides CCNUC1</name>
    <dbReference type="NCBI Taxonomy" id="2653204"/>
    <lineage>
        <taxon>Bacteria</taxon>
        <taxon>Bacillati</taxon>
        <taxon>Cyanobacteriota</taxon>
        <taxon>Cyanophyceae</taxon>
        <taxon>Nostocales</taxon>
        <taxon>Nostocaceae</taxon>
        <taxon>Nostoc</taxon>
    </lineage>
</organism>
<dbReference type="AlphaFoldDB" id="A0A5P8WCC6"/>
<proteinExistence type="predicted"/>
<gene>
    <name evidence="1" type="ORF">GXM_07696</name>
</gene>
<keyword evidence="2" id="KW-1185">Reference proteome</keyword>
<accession>A0A5P8WCC6</accession>
<evidence type="ECO:0000313" key="1">
    <source>
        <dbReference type="EMBL" id="QFS50202.1"/>
    </source>
</evidence>
<dbReference type="Proteomes" id="UP000326678">
    <property type="component" value="Chromosome Gxm2"/>
</dbReference>
<dbReference type="EMBL" id="CP045227">
    <property type="protein sequence ID" value="QFS50202.1"/>
    <property type="molecule type" value="Genomic_DNA"/>
</dbReference>
<dbReference type="RefSeq" id="WP_225892747.1">
    <property type="nucleotide sequence ID" value="NZ_CP045227.1"/>
</dbReference>
<reference evidence="1 2" key="1">
    <citation type="submission" date="2019-10" db="EMBL/GenBank/DDBJ databases">
        <title>Genomic and transcriptomic insights into the perfect genentic adaptation of a filamentous nitrogen-fixing cyanobacterium to rice fields.</title>
        <authorList>
            <person name="Chen Z."/>
        </authorList>
    </citation>
    <scope>NUCLEOTIDE SEQUENCE [LARGE SCALE GENOMIC DNA]</scope>
    <source>
        <strain evidence="1">CCNUC1</strain>
    </source>
</reference>
<evidence type="ECO:0000313" key="2">
    <source>
        <dbReference type="Proteomes" id="UP000326678"/>
    </source>
</evidence>
<protein>
    <submittedName>
        <fullName evidence="1">Uncharacterized protein</fullName>
    </submittedName>
</protein>
<dbReference type="KEGG" id="nsh:GXM_07696"/>